<reference evidence="1" key="3">
    <citation type="submission" date="2022-12" db="EMBL/GenBank/DDBJ databases">
        <title>Whole genome sequencing of Borrelia miyamotoi strains isolated at the Russian territory.</title>
        <authorList>
            <person name="Kuleshov K.V."/>
            <person name="Platonov A.E."/>
            <person name="Goptar I.A."/>
            <person name="Shipulin G.A."/>
            <person name="Markelov M.L."/>
            <person name="Koetsveld J."/>
            <person name="Kolyasnikova N.M."/>
            <person name="Sarksyan D.S."/>
            <person name="Toporkova M.G."/>
            <person name="Hovius J.W."/>
        </authorList>
    </citation>
    <scope>NUCLEOTIDE SEQUENCE</scope>
    <source>
        <strain evidence="1">Yekat-1</strain>
        <plasmid evidence="1">pYekat-1-lp70</plasmid>
    </source>
</reference>
<reference evidence="3" key="1">
    <citation type="submission" date="2017-10" db="EMBL/GenBank/DDBJ databases">
        <title>Whole genome sequencing of Borrelia miyamotoi strains isolated at the Russian territory.</title>
        <authorList>
            <person name="Kuleshov K.V."/>
            <person name="Platonov A.E."/>
            <person name="Goptar I.A."/>
            <person name="Shipulin G.A."/>
            <person name="Markelov M.L."/>
            <person name="Koetsveld J."/>
            <person name="Kolyasnikova N.M."/>
            <person name="Sarksyan D.S."/>
            <person name="Toporkova M.G."/>
            <person name="Hovius J.W."/>
        </authorList>
    </citation>
    <scope>NUCLEOTIDE SEQUENCE [LARGE SCALE GENOMIC DNA]</scope>
    <source>
        <strain evidence="3">Yekat-1</strain>
        <plasmid evidence="3">pYekat-1-lp70</plasmid>
    </source>
</reference>
<accession>A0AAQ3CMA2</accession>
<dbReference type="AlphaFoldDB" id="A0AAQ3CMA2"/>
<dbReference type="Proteomes" id="UP000230633">
    <property type="component" value="Plasmid pYekat-1-lp70"/>
</dbReference>
<gene>
    <name evidence="1" type="ORF">CNO13_05070</name>
    <name evidence="2" type="ORF">EZU67_004715</name>
</gene>
<geneLocation type="plasmid" evidence="2 4">
    <name>pYekat-76-lp70</name>
</geneLocation>
<evidence type="ECO:0000313" key="2">
    <source>
        <dbReference type="EMBL" id="WEG86036.1"/>
    </source>
</evidence>
<evidence type="ECO:0000313" key="4">
    <source>
        <dbReference type="Proteomes" id="UP000291995"/>
    </source>
</evidence>
<dbReference type="EMBL" id="CP117139">
    <property type="protein sequence ID" value="WEG86036.1"/>
    <property type="molecule type" value="Genomic_DNA"/>
</dbReference>
<keyword evidence="2" id="KW-0614">Plasmid</keyword>
<geneLocation type="plasmid" evidence="1 3">
    <name>pYekat-1-lp70</name>
</geneLocation>
<protein>
    <submittedName>
        <fullName evidence="2">Uncharacterized protein</fullName>
    </submittedName>
</protein>
<keyword evidence="3" id="KW-1185">Reference proteome</keyword>
<dbReference type="Proteomes" id="UP000291995">
    <property type="component" value="Plasmid pYekat-76-lp70"/>
</dbReference>
<reference evidence="2" key="2">
    <citation type="submission" date="2022-12" db="EMBL/GenBank/DDBJ databases">
        <title>B. miyamotoi WGS.</title>
        <authorList>
            <person name="Kuleshov K.V."/>
            <person name="Hoornstra D."/>
            <person name="Hovius J.W."/>
            <person name="Platonov A.E."/>
            <person name="Telford S.R. III."/>
        </authorList>
    </citation>
    <scope>NUCLEOTIDE SEQUENCE</scope>
    <source>
        <strain evidence="2">Yekat-76</strain>
        <plasmid evidence="2">pYekat-76-lp70</plasmid>
    </source>
</reference>
<name>A0AAQ3CMA2_9SPIR</name>
<proteinExistence type="predicted"/>
<organism evidence="2 4">
    <name type="scientific">Borrelia miyamotoi</name>
    <dbReference type="NCBI Taxonomy" id="47466"/>
    <lineage>
        <taxon>Bacteria</taxon>
        <taxon>Pseudomonadati</taxon>
        <taxon>Spirochaetota</taxon>
        <taxon>Spirochaetia</taxon>
        <taxon>Spirochaetales</taxon>
        <taxon>Borreliaceae</taxon>
        <taxon>Borrelia</taxon>
    </lineage>
</organism>
<evidence type="ECO:0000313" key="1">
    <source>
        <dbReference type="EMBL" id="ATQ16537.1"/>
    </source>
</evidence>
<sequence>MKNNINIMVNKNDNSDYIFLKFEVTTNSVENSSDSDNKEEFDSFNKIKNLLSEKSSVVQNQILIS</sequence>
<dbReference type="EMBL" id="CP024335">
    <property type="protein sequence ID" value="ATQ16537.1"/>
    <property type="molecule type" value="Genomic_DNA"/>
</dbReference>
<evidence type="ECO:0000313" key="3">
    <source>
        <dbReference type="Proteomes" id="UP000230633"/>
    </source>
</evidence>
<dbReference type="RefSeq" id="WP_025444309.1">
    <property type="nucleotide sequence ID" value="NZ_CP024318.2"/>
</dbReference>